<dbReference type="Pfam" id="PF00155">
    <property type="entry name" value="Aminotran_1_2"/>
    <property type="match status" value="1"/>
</dbReference>
<keyword evidence="3 7" id="KW-0032">Aminotransferase</keyword>
<evidence type="ECO:0000256" key="1">
    <source>
        <dbReference type="ARBA" id="ARBA00001933"/>
    </source>
</evidence>
<dbReference type="RefSeq" id="WP_061993043.1">
    <property type="nucleotide sequence ID" value="NZ_DF968000.1"/>
</dbReference>
<dbReference type="OrthoDB" id="9813612at2"/>
<dbReference type="NCBIfam" id="TIGR01141">
    <property type="entry name" value="hisC"/>
    <property type="match status" value="1"/>
</dbReference>
<evidence type="ECO:0000256" key="7">
    <source>
        <dbReference type="HAMAP-Rule" id="MF_01023"/>
    </source>
</evidence>
<comment type="subunit">
    <text evidence="2 7">Homodimer.</text>
</comment>
<dbReference type="InterPro" id="IPR004839">
    <property type="entry name" value="Aminotransferase_I/II_large"/>
</dbReference>
<dbReference type="CDD" id="cd00609">
    <property type="entry name" value="AAT_like"/>
    <property type="match status" value="1"/>
</dbReference>
<keyword evidence="6 7" id="KW-0368">Histidine biosynthesis</keyword>
<evidence type="ECO:0000313" key="9">
    <source>
        <dbReference type="EMBL" id="GAO99640.1"/>
    </source>
</evidence>
<dbReference type="Proteomes" id="UP000253891">
    <property type="component" value="Unassembled WGS sequence"/>
</dbReference>
<comment type="pathway">
    <text evidence="7">Amino-acid biosynthesis; L-histidine biosynthesis; L-histidine from 5-phospho-alpha-D-ribose 1-diphosphate: step 7/9.</text>
</comment>
<dbReference type="PANTHER" id="PTHR43643">
    <property type="entry name" value="HISTIDINOL-PHOSPHATE AMINOTRANSFERASE 2"/>
    <property type="match status" value="1"/>
</dbReference>
<evidence type="ECO:0000313" key="10">
    <source>
        <dbReference type="Proteomes" id="UP000253891"/>
    </source>
</evidence>
<dbReference type="EMBL" id="DF968000">
    <property type="protein sequence ID" value="GAO99640.1"/>
    <property type="molecule type" value="Genomic_DNA"/>
</dbReference>
<accession>A0A0K8MGH7</accession>
<evidence type="ECO:0000256" key="5">
    <source>
        <dbReference type="ARBA" id="ARBA00022898"/>
    </source>
</evidence>
<dbReference type="InterPro" id="IPR015421">
    <property type="entry name" value="PyrdxlP-dep_Trfase_major"/>
</dbReference>
<dbReference type="PANTHER" id="PTHR43643:SF3">
    <property type="entry name" value="HISTIDINOL-PHOSPHATE AMINOTRANSFERASE"/>
    <property type="match status" value="1"/>
</dbReference>
<dbReference type="InterPro" id="IPR005861">
    <property type="entry name" value="HisP_aminotrans"/>
</dbReference>
<keyword evidence="5 7" id="KW-0663">Pyridoxal phosphate</keyword>
<evidence type="ECO:0000256" key="4">
    <source>
        <dbReference type="ARBA" id="ARBA00022679"/>
    </source>
</evidence>
<dbReference type="EC" id="2.6.1.9" evidence="7"/>
<comment type="catalytic activity">
    <reaction evidence="7">
        <text>L-histidinol phosphate + 2-oxoglutarate = 3-(imidazol-4-yl)-2-oxopropyl phosphate + L-glutamate</text>
        <dbReference type="Rhea" id="RHEA:23744"/>
        <dbReference type="ChEBI" id="CHEBI:16810"/>
        <dbReference type="ChEBI" id="CHEBI:29985"/>
        <dbReference type="ChEBI" id="CHEBI:57766"/>
        <dbReference type="ChEBI" id="CHEBI:57980"/>
        <dbReference type="EC" id="2.6.1.9"/>
    </reaction>
</comment>
<reference evidence="9 10" key="1">
    <citation type="journal article" date="2015" name="BMC Genomics">
        <title>Comparative genomics of Fructobacillus spp. and Leuconostoc spp. reveals niche-specific evolution of Fructobacillus spp.</title>
        <authorList>
            <person name="Endo A."/>
            <person name="Tanizawa Y."/>
            <person name="Tanaka N."/>
            <person name="Maeno S."/>
            <person name="Kumar H."/>
            <person name="Shiwa Y."/>
            <person name="Okada S."/>
            <person name="Yoshikawa H."/>
            <person name="Dicks L."/>
            <person name="Nakagawa J."/>
            <person name="Arita M."/>
        </authorList>
    </citation>
    <scope>NUCLEOTIDE SEQUENCE [LARGE SCALE GENOMIC DNA]</scope>
    <source>
        <strain evidence="9 10">JCM 12225</strain>
    </source>
</reference>
<name>A0A0K8MGH7_9LACO</name>
<keyword evidence="4 7" id="KW-0808">Transferase</keyword>
<dbReference type="InterPro" id="IPR015422">
    <property type="entry name" value="PyrdxlP-dep_Trfase_small"/>
</dbReference>
<dbReference type="InterPro" id="IPR015424">
    <property type="entry name" value="PyrdxlP-dep_Trfase"/>
</dbReference>
<evidence type="ECO:0000256" key="2">
    <source>
        <dbReference type="ARBA" id="ARBA00011738"/>
    </source>
</evidence>
<dbReference type="HAMAP" id="MF_01023">
    <property type="entry name" value="HisC_aminotrans_2"/>
    <property type="match status" value="1"/>
</dbReference>
<proteinExistence type="inferred from homology"/>
<dbReference type="Gene3D" id="3.40.640.10">
    <property type="entry name" value="Type I PLP-dependent aspartate aminotransferase-like (Major domain)"/>
    <property type="match status" value="1"/>
</dbReference>
<protein>
    <recommendedName>
        <fullName evidence="7">Histidinol-phosphate aminotransferase</fullName>
        <ecNumber evidence="7">2.6.1.9</ecNumber>
    </recommendedName>
    <alternativeName>
        <fullName evidence="7">Imidazole acetol-phosphate transaminase</fullName>
    </alternativeName>
</protein>
<comment type="similarity">
    <text evidence="7">Belongs to the class-II pyridoxal-phosphate-dependent aminotransferase family. Histidinol-phosphate aminotransferase subfamily.</text>
</comment>
<dbReference type="UniPathway" id="UPA00031">
    <property type="reaction ID" value="UER00012"/>
</dbReference>
<gene>
    <name evidence="7" type="primary">hisC</name>
    <name evidence="9" type="ORF">FFIC_231270</name>
</gene>
<dbReference type="AlphaFoldDB" id="A0A0K8MGH7"/>
<dbReference type="InterPro" id="IPR050106">
    <property type="entry name" value="HistidinolP_aminotransfase"/>
</dbReference>
<feature type="domain" description="Aminotransferase class I/classII large" evidence="8">
    <location>
        <begin position="31"/>
        <end position="351"/>
    </location>
</feature>
<dbReference type="Gene3D" id="3.90.1150.10">
    <property type="entry name" value="Aspartate Aminotransferase, domain 1"/>
    <property type="match status" value="1"/>
</dbReference>
<evidence type="ECO:0000256" key="3">
    <source>
        <dbReference type="ARBA" id="ARBA00022576"/>
    </source>
</evidence>
<keyword evidence="7" id="KW-0028">Amino-acid biosynthesis</keyword>
<dbReference type="SUPFAM" id="SSF53383">
    <property type="entry name" value="PLP-dependent transferases"/>
    <property type="match status" value="1"/>
</dbReference>
<sequence length="361" mass="39366">MKKSVAALEAYQAEKPVETIKAEYGLDSLARLSANESVYGPSPKVKEAIQAALATDLGYYPDGQATSLRQAVAELDQVAEDNLVFGVGADEIIQLLTRVVLESGQNIVIPDPTFGEYAIHAQIEQAETKRVAVFPETGGVDFEALAAAVDDQTAMVWLANPNNPTGVFESPTDIQVFLDQLDPSVVLVVDEAYIDFVDQADKTVAPLVADYSNLVVLRTLSKAYGLANLRIGYGIIADPLWTAMQAVRLPYNLSTLQIAGGTAAVLDQDYVQGNIEKIRVERAKFEAFLAANEIPFYPSQANFVWVKVGDAPQVGQDLLEAGFQINKRLNPEWVRITLGRPEENERLQEALLQALRLGDSK</sequence>
<comment type="cofactor">
    <cofactor evidence="1 7">
        <name>pyridoxal 5'-phosphate</name>
        <dbReference type="ChEBI" id="CHEBI:597326"/>
    </cofactor>
</comment>
<evidence type="ECO:0000256" key="6">
    <source>
        <dbReference type="ARBA" id="ARBA00023102"/>
    </source>
</evidence>
<dbReference type="GO" id="GO:0004400">
    <property type="term" value="F:histidinol-phosphate transaminase activity"/>
    <property type="evidence" value="ECO:0007669"/>
    <property type="project" value="UniProtKB-UniRule"/>
</dbReference>
<keyword evidence="10" id="KW-1185">Reference proteome</keyword>
<dbReference type="STRING" id="157463.GCA_001047075_00560"/>
<dbReference type="GO" id="GO:0030170">
    <property type="term" value="F:pyridoxal phosphate binding"/>
    <property type="evidence" value="ECO:0007669"/>
    <property type="project" value="InterPro"/>
</dbReference>
<evidence type="ECO:0000259" key="8">
    <source>
        <dbReference type="Pfam" id="PF00155"/>
    </source>
</evidence>
<feature type="modified residue" description="N6-(pyridoxal phosphate)lysine" evidence="7">
    <location>
        <position position="222"/>
    </location>
</feature>
<organism evidence="9 10">
    <name type="scientific">Fructobacillus ficulneus</name>
    <dbReference type="NCBI Taxonomy" id="157463"/>
    <lineage>
        <taxon>Bacteria</taxon>
        <taxon>Bacillati</taxon>
        <taxon>Bacillota</taxon>
        <taxon>Bacilli</taxon>
        <taxon>Lactobacillales</taxon>
        <taxon>Lactobacillaceae</taxon>
        <taxon>Fructobacillus</taxon>
    </lineage>
</organism>
<dbReference type="GO" id="GO:0000105">
    <property type="term" value="P:L-histidine biosynthetic process"/>
    <property type="evidence" value="ECO:0007669"/>
    <property type="project" value="UniProtKB-UniRule"/>
</dbReference>